<dbReference type="EMBL" id="CAJNOW010000074">
    <property type="protein sequence ID" value="CAF1228185.1"/>
    <property type="molecule type" value="Genomic_DNA"/>
</dbReference>
<evidence type="ECO:0000313" key="2">
    <source>
        <dbReference type="EMBL" id="CAF1228185.1"/>
    </source>
</evidence>
<dbReference type="OrthoDB" id="10010812at2759"/>
<feature type="region of interest" description="Disordered" evidence="1">
    <location>
        <begin position="144"/>
        <end position="185"/>
    </location>
</feature>
<reference evidence="2" key="1">
    <citation type="submission" date="2021-02" db="EMBL/GenBank/DDBJ databases">
        <authorList>
            <person name="Nowell W R."/>
        </authorList>
    </citation>
    <scope>NUCLEOTIDE SEQUENCE</scope>
</reference>
<protein>
    <submittedName>
        <fullName evidence="2">Uncharacterized protein</fullName>
    </submittedName>
</protein>
<dbReference type="AlphaFoldDB" id="A0A814YEN0"/>
<feature type="compositionally biased region" description="Low complexity" evidence="1">
    <location>
        <begin position="366"/>
        <end position="394"/>
    </location>
</feature>
<feature type="region of interest" description="Disordered" evidence="1">
    <location>
        <begin position="365"/>
        <end position="399"/>
    </location>
</feature>
<proteinExistence type="predicted"/>
<evidence type="ECO:0000313" key="3">
    <source>
        <dbReference type="Proteomes" id="UP000663834"/>
    </source>
</evidence>
<organism evidence="2 3">
    <name type="scientific">Rotaria magnacalcarata</name>
    <dbReference type="NCBI Taxonomy" id="392030"/>
    <lineage>
        <taxon>Eukaryota</taxon>
        <taxon>Metazoa</taxon>
        <taxon>Spiralia</taxon>
        <taxon>Gnathifera</taxon>
        <taxon>Rotifera</taxon>
        <taxon>Eurotatoria</taxon>
        <taxon>Bdelloidea</taxon>
        <taxon>Philodinida</taxon>
        <taxon>Philodinidae</taxon>
        <taxon>Rotaria</taxon>
    </lineage>
</organism>
<dbReference type="Proteomes" id="UP000663834">
    <property type="component" value="Unassembled WGS sequence"/>
</dbReference>
<name>A0A814YEN0_9BILA</name>
<comment type="caution">
    <text evidence="2">The sequence shown here is derived from an EMBL/GenBank/DDBJ whole genome shotgun (WGS) entry which is preliminary data.</text>
</comment>
<feature type="region of interest" description="Disordered" evidence="1">
    <location>
        <begin position="317"/>
        <end position="337"/>
    </location>
</feature>
<sequence>MSTDTIFRHLGRLNDSHTSIGPGKTREEYLKIFSRASYSTQNEWPYSSPFAGFYDISNTSTGLILVNQRYKYSHLRGKILPKETSRSPDDDYKTLYEAIVEAEQEPKAKHSHKILLPRTPVDPYRHFDSSFSVDNSAEYSPAEINMTLRSRRPQTAGPLRTQRNRPLPIPRRSHSVSGTTDRLISETKTDPTFAESLLQFYRYVLEKSQRRKLGLQQYHNKEPSNRRLRQSGIYRNPSLTHGQKLYLLEKCHIYDVEDSKARHKNAYVQVLTRRFNSDLPAYKLDLHCKPEFRLNDPRDYFKYAKFLKTTRPTARPLNTGYFTSKKPHQPRLPSDYKKEPINIHSNSFLDKNDFITRSNVLFTNQKSSKSNSSNSSRRISTSSFSTNHTNNISIRLDQEPKQIPKIPVLSRQLHD</sequence>
<evidence type="ECO:0000256" key="1">
    <source>
        <dbReference type="SAM" id="MobiDB-lite"/>
    </source>
</evidence>
<gene>
    <name evidence="2" type="ORF">KQP761_LOCUS1162</name>
</gene>
<accession>A0A814YEN0</accession>